<dbReference type="EMBL" id="CYZH01000010">
    <property type="protein sequence ID" value="CUO49040.1"/>
    <property type="molecule type" value="Genomic_DNA"/>
</dbReference>
<sequence>MRKLFLTAICILCSHWLWSGEIWVSPKGNDFNDGTRQSPKATLTAALRQAREWRRTGDDRMQGGITVYMEGGTYALYEPVFIRPEDSGTKESPTVIRSAINEKTVIRSAADEKVVLSGGVRIKNWKKQGKLWVADVPTFNGRPLDFRQLWVNGEKAVRARDVEDFEKMNRICSVDENNEVLYVPAVAVRRLIDNKRKMKAEYAEMVLHQMWCVANLRIRSIEVQGDSAAVRFHQPESRIQFEHPWPRPMVTTDGHNSAFYLTNARELLDVPGEWYHDMNARRVYYYPREGEKMQEAEVMAPAIETLVQVEGTLDRPVCHVRFEKITFSYTTWMRPSEKGHVPLQAGMYLTDGYRIDPKMQRDYLNHPLDNQGWLGRPTAAVRIAAAKQIDFERCRFEHLGSTGLDYEEAVQDGIVRGCLFRDIAGNGLLAGSFSPAAHETHLPYDPADRREVCTHQQINNCYFTEVGNEDWGCLAIAAGYVSDINIEHNEISEVPYSGISLGWGWTQTVNCMRNNRVHANLIHHYAKHMYDVAGIYTLGSQPKSYVTENCVHSIYKPGYVHDPNHWFYLYTDEGSSFITVRDNWTEGEKYLQNANGPGNVWENNGPKVDSVIRERAGLEAGYKDLLNIQ</sequence>
<dbReference type="SUPFAM" id="SSF51126">
    <property type="entry name" value="Pectin lyase-like"/>
    <property type="match status" value="1"/>
</dbReference>
<accession>A0A174FKP5</accession>
<dbReference type="STRING" id="338188.ERS852397_02141"/>
<feature type="domain" description="GH141-like insertion" evidence="1">
    <location>
        <begin position="129"/>
        <end position="288"/>
    </location>
</feature>
<dbReference type="PANTHER" id="PTHR36453">
    <property type="entry name" value="SECRETED PROTEIN-RELATED"/>
    <property type="match status" value="1"/>
</dbReference>
<name>A0A174FKP5_9BACE</name>
<evidence type="ECO:0000313" key="3">
    <source>
        <dbReference type="Proteomes" id="UP000095517"/>
    </source>
</evidence>
<dbReference type="RefSeq" id="WP_055279084.1">
    <property type="nucleotide sequence ID" value="NZ_CABIXA010000010.1"/>
</dbReference>
<evidence type="ECO:0000313" key="2">
    <source>
        <dbReference type="EMBL" id="CUO49040.1"/>
    </source>
</evidence>
<dbReference type="InterPro" id="IPR011050">
    <property type="entry name" value="Pectin_lyase_fold/virulence"/>
</dbReference>
<reference evidence="2 3" key="1">
    <citation type="submission" date="2015-09" db="EMBL/GenBank/DDBJ databases">
        <authorList>
            <consortium name="Pathogen Informatics"/>
        </authorList>
    </citation>
    <scope>NUCLEOTIDE SEQUENCE [LARGE SCALE GENOMIC DNA]</scope>
    <source>
        <strain evidence="2 3">2789STDY5608840</strain>
    </source>
</reference>
<evidence type="ECO:0000259" key="1">
    <source>
        <dbReference type="Pfam" id="PF21231"/>
    </source>
</evidence>
<dbReference type="InterPro" id="IPR048482">
    <property type="entry name" value="GH141_ins"/>
</dbReference>
<dbReference type="Proteomes" id="UP000095517">
    <property type="component" value="Unassembled WGS sequence"/>
</dbReference>
<gene>
    <name evidence="2" type="ORF">ERS852397_02141</name>
</gene>
<dbReference type="Pfam" id="PF21231">
    <property type="entry name" value="GH141_M"/>
    <property type="match status" value="1"/>
</dbReference>
<dbReference type="AlphaFoldDB" id="A0A174FKP5"/>
<organism evidence="2 3">
    <name type="scientific">Bacteroides finegoldii</name>
    <dbReference type="NCBI Taxonomy" id="338188"/>
    <lineage>
        <taxon>Bacteria</taxon>
        <taxon>Pseudomonadati</taxon>
        <taxon>Bacteroidota</taxon>
        <taxon>Bacteroidia</taxon>
        <taxon>Bacteroidales</taxon>
        <taxon>Bacteroidaceae</taxon>
        <taxon>Bacteroides</taxon>
    </lineage>
</organism>
<dbReference type="Gene3D" id="2.160.20.10">
    <property type="entry name" value="Single-stranded right-handed beta-helix, Pectin lyase-like"/>
    <property type="match status" value="2"/>
</dbReference>
<protein>
    <recommendedName>
        <fullName evidence="1">GH141-like insertion domain-containing protein</fullName>
    </recommendedName>
</protein>
<proteinExistence type="predicted"/>
<dbReference type="InterPro" id="IPR012334">
    <property type="entry name" value="Pectin_lyas_fold"/>
</dbReference>
<dbReference type="PANTHER" id="PTHR36453:SF1">
    <property type="entry name" value="RIGHT HANDED BETA HELIX DOMAIN-CONTAINING PROTEIN"/>
    <property type="match status" value="1"/>
</dbReference>